<evidence type="ECO:0000313" key="2">
    <source>
        <dbReference type="EMBL" id="MBA4630861.1"/>
    </source>
</evidence>
<evidence type="ECO:0000256" key="1">
    <source>
        <dbReference type="SAM" id="MobiDB-lite"/>
    </source>
</evidence>
<feature type="compositionally biased region" description="Basic and acidic residues" evidence="1">
    <location>
        <begin position="83"/>
        <end position="92"/>
    </location>
</feature>
<sequence>MILIRNPFWRQLPQYEEHQSCRNNLSHHVIDKISNRVIHNVNVNSTIKGRNRSHNASDQKTSAAYHSYKANFIELLLSTSRFDRKPPQHKEQPSAIYQEPQSCPQ</sequence>
<dbReference type="AlphaFoldDB" id="A0A7C9D0C4"/>
<organism evidence="2">
    <name type="scientific">Opuntia streptacantha</name>
    <name type="common">Prickly pear cactus</name>
    <name type="synonym">Opuntia cardona</name>
    <dbReference type="NCBI Taxonomy" id="393608"/>
    <lineage>
        <taxon>Eukaryota</taxon>
        <taxon>Viridiplantae</taxon>
        <taxon>Streptophyta</taxon>
        <taxon>Embryophyta</taxon>
        <taxon>Tracheophyta</taxon>
        <taxon>Spermatophyta</taxon>
        <taxon>Magnoliopsida</taxon>
        <taxon>eudicotyledons</taxon>
        <taxon>Gunneridae</taxon>
        <taxon>Pentapetalae</taxon>
        <taxon>Caryophyllales</taxon>
        <taxon>Cactineae</taxon>
        <taxon>Cactaceae</taxon>
        <taxon>Opuntioideae</taxon>
        <taxon>Opuntia</taxon>
    </lineage>
</organism>
<name>A0A7C9D0C4_OPUST</name>
<accession>A0A7C9D0C4</accession>
<proteinExistence type="predicted"/>
<protein>
    <submittedName>
        <fullName evidence="2">Uncharacterized protein</fullName>
    </submittedName>
</protein>
<reference evidence="2" key="2">
    <citation type="submission" date="2020-07" db="EMBL/GenBank/DDBJ databases">
        <authorList>
            <person name="Vera ALvarez R."/>
            <person name="Arias-Moreno D.M."/>
            <person name="Jimenez-Jacinto V."/>
            <person name="Jimenez-Bremont J.F."/>
            <person name="Swaminathan K."/>
            <person name="Moose S.P."/>
            <person name="Guerrero-Gonzalez M.L."/>
            <person name="Marino-Ramirez L."/>
            <person name="Landsman D."/>
            <person name="Rodriguez-Kessler M."/>
            <person name="Delgado-Sanchez P."/>
        </authorList>
    </citation>
    <scope>NUCLEOTIDE SEQUENCE</scope>
    <source>
        <tissue evidence="2">Cladode</tissue>
    </source>
</reference>
<dbReference type="EMBL" id="GISG01075422">
    <property type="protein sequence ID" value="MBA4630861.1"/>
    <property type="molecule type" value="Transcribed_RNA"/>
</dbReference>
<reference evidence="2" key="1">
    <citation type="journal article" date="2013" name="J. Plant Res.">
        <title>Effect of fungi and light on seed germination of three Opuntia species from semiarid lands of central Mexico.</title>
        <authorList>
            <person name="Delgado-Sanchez P."/>
            <person name="Jimenez-Bremont J.F."/>
            <person name="Guerrero-Gonzalez Mde L."/>
            <person name="Flores J."/>
        </authorList>
    </citation>
    <scope>NUCLEOTIDE SEQUENCE</scope>
    <source>
        <tissue evidence="2">Cladode</tissue>
    </source>
</reference>
<feature type="region of interest" description="Disordered" evidence="1">
    <location>
        <begin position="83"/>
        <end position="105"/>
    </location>
</feature>